<comment type="catalytic activity">
    <reaction evidence="14">
        <text>a CDP-1,2-diacyl-sn-glycerol + sn-glycerol 3-phosphate = a 1,2-diacyl-sn-glycero-3-phospho-(1'-sn-glycero-3'-phosphate) + CMP + H(+)</text>
        <dbReference type="Rhea" id="RHEA:12593"/>
        <dbReference type="ChEBI" id="CHEBI:15378"/>
        <dbReference type="ChEBI" id="CHEBI:57597"/>
        <dbReference type="ChEBI" id="CHEBI:58332"/>
        <dbReference type="ChEBI" id="CHEBI:60110"/>
        <dbReference type="ChEBI" id="CHEBI:60377"/>
        <dbReference type="EC" id="2.7.8.5"/>
    </reaction>
</comment>
<feature type="transmembrane region" description="Helical" evidence="16">
    <location>
        <begin position="127"/>
        <end position="147"/>
    </location>
</feature>
<keyword evidence="11 16" id="KW-0472">Membrane</keyword>
<keyword evidence="10" id="KW-0443">Lipid metabolism</keyword>
<evidence type="ECO:0000256" key="9">
    <source>
        <dbReference type="ARBA" id="ARBA00022989"/>
    </source>
</evidence>
<keyword evidence="13" id="KW-1208">Phospholipid metabolism</keyword>
<evidence type="ECO:0000256" key="13">
    <source>
        <dbReference type="ARBA" id="ARBA00023264"/>
    </source>
</evidence>
<gene>
    <name evidence="17" type="ORF">SAMN05444167_3431</name>
</gene>
<proteinExistence type="inferred from homology"/>
<evidence type="ECO:0000256" key="12">
    <source>
        <dbReference type="ARBA" id="ARBA00023209"/>
    </source>
</evidence>
<evidence type="ECO:0000256" key="10">
    <source>
        <dbReference type="ARBA" id="ARBA00023098"/>
    </source>
</evidence>
<dbReference type="OrthoDB" id="9796672at2"/>
<evidence type="ECO:0000256" key="15">
    <source>
        <dbReference type="RuleBase" id="RU003750"/>
    </source>
</evidence>
<evidence type="ECO:0000256" key="8">
    <source>
        <dbReference type="ARBA" id="ARBA00022692"/>
    </source>
</evidence>
<name>A0A1G7P9A7_9BACT</name>
<evidence type="ECO:0000256" key="4">
    <source>
        <dbReference type="ARBA" id="ARBA00013170"/>
    </source>
</evidence>
<dbReference type="PROSITE" id="PS00379">
    <property type="entry name" value="CDP_ALCOHOL_P_TRANSF"/>
    <property type="match status" value="1"/>
</dbReference>
<keyword evidence="8 16" id="KW-0812">Transmembrane</keyword>
<dbReference type="PANTHER" id="PTHR14269">
    <property type="entry name" value="CDP-DIACYLGLYCEROL--GLYCEROL-3-PHOSPHATE 3-PHOSPHATIDYLTRANSFERASE-RELATED"/>
    <property type="match status" value="1"/>
</dbReference>
<feature type="transmembrane region" description="Helical" evidence="16">
    <location>
        <begin position="159"/>
        <end position="180"/>
    </location>
</feature>
<protein>
    <recommendedName>
        <fullName evidence="5">CDP-diacylglycerol--glycerol-3-phosphate 3-phosphatidyltransferase</fullName>
        <ecNumber evidence="4">2.7.8.5</ecNumber>
    </recommendedName>
</protein>
<dbReference type="InterPro" id="IPR050324">
    <property type="entry name" value="CDP-alcohol_PTase-I"/>
</dbReference>
<evidence type="ECO:0000256" key="5">
    <source>
        <dbReference type="ARBA" id="ARBA00014944"/>
    </source>
</evidence>
<evidence type="ECO:0000256" key="6">
    <source>
        <dbReference type="ARBA" id="ARBA00022516"/>
    </source>
</evidence>
<dbReference type="Proteomes" id="UP000182427">
    <property type="component" value="Chromosome I"/>
</dbReference>
<comment type="similarity">
    <text evidence="3 15">Belongs to the CDP-alcohol phosphatidyltransferase class-I family.</text>
</comment>
<evidence type="ECO:0000256" key="2">
    <source>
        <dbReference type="ARBA" id="ARBA00005042"/>
    </source>
</evidence>
<dbReference type="EMBL" id="LT629690">
    <property type="protein sequence ID" value="SDF82895.1"/>
    <property type="molecule type" value="Genomic_DNA"/>
</dbReference>
<dbReference type="Pfam" id="PF01066">
    <property type="entry name" value="CDP-OH_P_transf"/>
    <property type="match status" value="1"/>
</dbReference>
<dbReference type="RefSeq" id="WP_083346224.1">
    <property type="nucleotide sequence ID" value="NZ_LT629690.1"/>
</dbReference>
<evidence type="ECO:0000256" key="3">
    <source>
        <dbReference type="ARBA" id="ARBA00010441"/>
    </source>
</evidence>
<organism evidence="17 18">
    <name type="scientific">Terriglobus roseus</name>
    <dbReference type="NCBI Taxonomy" id="392734"/>
    <lineage>
        <taxon>Bacteria</taxon>
        <taxon>Pseudomonadati</taxon>
        <taxon>Acidobacteriota</taxon>
        <taxon>Terriglobia</taxon>
        <taxon>Terriglobales</taxon>
        <taxon>Acidobacteriaceae</taxon>
        <taxon>Terriglobus</taxon>
    </lineage>
</organism>
<dbReference type="GO" id="GO:0016020">
    <property type="term" value="C:membrane"/>
    <property type="evidence" value="ECO:0007669"/>
    <property type="project" value="UniProtKB-SubCell"/>
</dbReference>
<dbReference type="PANTHER" id="PTHR14269:SF11">
    <property type="entry name" value="CDP-DIACYLGLYCEROL--GLYCEROL-3-PHOSPHATE 3-PHOSPHATIDYLTRANSFERASE"/>
    <property type="match status" value="1"/>
</dbReference>
<evidence type="ECO:0000313" key="18">
    <source>
        <dbReference type="Proteomes" id="UP000182427"/>
    </source>
</evidence>
<reference evidence="17 18" key="1">
    <citation type="submission" date="2016-10" db="EMBL/GenBank/DDBJ databases">
        <authorList>
            <person name="de Groot N.N."/>
        </authorList>
    </citation>
    <scope>NUCLEOTIDE SEQUENCE [LARGE SCALE GENOMIC DNA]</scope>
    <source>
        <strain evidence="17 18">GAS232</strain>
    </source>
</reference>
<keyword evidence="12" id="KW-0594">Phospholipid biosynthesis</keyword>
<evidence type="ECO:0000256" key="1">
    <source>
        <dbReference type="ARBA" id="ARBA00004141"/>
    </source>
</evidence>
<dbReference type="GO" id="GO:0008444">
    <property type="term" value="F:CDP-diacylglycerol-glycerol-3-phosphate 3-phosphatidyltransferase activity"/>
    <property type="evidence" value="ECO:0007669"/>
    <property type="project" value="UniProtKB-EC"/>
</dbReference>
<keyword evidence="7 15" id="KW-0808">Transferase</keyword>
<keyword evidence="9 16" id="KW-1133">Transmembrane helix</keyword>
<dbReference type="InterPro" id="IPR048254">
    <property type="entry name" value="CDP_ALCOHOL_P_TRANSF_CS"/>
</dbReference>
<keyword evidence="6" id="KW-0444">Lipid biosynthesis</keyword>
<dbReference type="AlphaFoldDB" id="A0A1G7P9A7"/>
<dbReference type="InterPro" id="IPR000462">
    <property type="entry name" value="CDP-OH_P_trans"/>
</dbReference>
<sequence>MNSLLRQLRAAPNLLTLLRLLAVPFLVEAILAQHEEIALLIFVVAGATDAVDGRLARRLNQTTRLGQYLDPIADKLMLSTLFLTVTWVGLVPKYVTVLVFARDIGILCISILLFFSGTMRDFRPSAIGKLNTLVQIFTMLLVLLTAVKTTATLSELRHWLLVGIAWLAPLSAAQYAWMVFHRIATDPLESLA</sequence>
<dbReference type="EC" id="2.7.8.5" evidence="4"/>
<evidence type="ECO:0000256" key="14">
    <source>
        <dbReference type="ARBA" id="ARBA00048586"/>
    </source>
</evidence>
<feature type="transmembrane region" description="Helical" evidence="16">
    <location>
        <begin position="94"/>
        <end position="115"/>
    </location>
</feature>
<feature type="transmembrane region" description="Helical" evidence="16">
    <location>
        <begin position="12"/>
        <end position="31"/>
    </location>
</feature>
<feature type="transmembrane region" description="Helical" evidence="16">
    <location>
        <begin position="68"/>
        <end position="88"/>
    </location>
</feature>
<comment type="pathway">
    <text evidence="2">Phospholipid metabolism; phosphatidylglycerol biosynthesis; phosphatidylglycerol from CDP-diacylglycerol: step 1/2.</text>
</comment>
<accession>A0A1G7P9A7</accession>
<evidence type="ECO:0000256" key="16">
    <source>
        <dbReference type="SAM" id="Phobius"/>
    </source>
</evidence>
<dbReference type="PIRSF" id="PIRSF000847">
    <property type="entry name" value="Phos_ph_gly_syn"/>
    <property type="match status" value="1"/>
</dbReference>
<keyword evidence="18" id="KW-1185">Reference proteome</keyword>
<evidence type="ECO:0000313" key="17">
    <source>
        <dbReference type="EMBL" id="SDF82895.1"/>
    </source>
</evidence>
<evidence type="ECO:0000256" key="11">
    <source>
        <dbReference type="ARBA" id="ARBA00023136"/>
    </source>
</evidence>
<comment type="subcellular location">
    <subcellularLocation>
        <location evidence="1">Membrane</location>
        <topology evidence="1">Multi-pass membrane protein</topology>
    </subcellularLocation>
</comment>
<dbReference type="InterPro" id="IPR004570">
    <property type="entry name" value="Phosphatidylglycerol_P_synth"/>
</dbReference>
<dbReference type="InterPro" id="IPR043130">
    <property type="entry name" value="CDP-OH_PTrfase_TM_dom"/>
</dbReference>
<evidence type="ECO:0000256" key="7">
    <source>
        <dbReference type="ARBA" id="ARBA00022679"/>
    </source>
</evidence>
<dbReference type="GO" id="GO:0046474">
    <property type="term" value="P:glycerophospholipid biosynthetic process"/>
    <property type="evidence" value="ECO:0007669"/>
    <property type="project" value="TreeGrafter"/>
</dbReference>
<dbReference type="Gene3D" id="1.20.120.1760">
    <property type="match status" value="1"/>
</dbReference>